<protein>
    <recommendedName>
        <fullName evidence="1">BioF2-like acetyltransferase domain-containing protein</fullName>
    </recommendedName>
</protein>
<dbReference type="STRING" id="1461694.ATO9_21830"/>
<keyword evidence="3" id="KW-1185">Reference proteome</keyword>
<reference evidence="2 3" key="1">
    <citation type="journal article" date="2015" name="Antonie Van Leeuwenhoek">
        <title>Pseudooceanicola atlanticus gen. nov. sp. nov., isolated from surface seawater of the Atlantic Ocean and reclassification of Oceanicola batsensis, Oceanicola marinus, Oceanicola nitratireducens, Oceanicola nanhaiensis, Oceanicola antarcticus and Oceanicola flagellatus, as Pseudooceanicola batsensis comb. nov., Pseudooceanicola marinus comb. nov., Pseudooceanicola nitratireducens comb. nov., Pseudooceanicola nanhaiensis comb. nov., Pseudooceanicola antarcticus comb. nov., and Pseudooceanicola flagellatus comb. nov.</title>
        <authorList>
            <person name="Lai Q."/>
            <person name="Li G."/>
            <person name="Liu X."/>
            <person name="Du Y."/>
            <person name="Sun F."/>
            <person name="Shao Z."/>
        </authorList>
    </citation>
    <scope>NUCLEOTIDE SEQUENCE [LARGE SCALE GENOMIC DNA]</scope>
    <source>
        <strain evidence="2 3">22II-s11g</strain>
    </source>
</reference>
<name>A0A0A0E731_9RHOB</name>
<accession>A0A0A0E731</accession>
<dbReference type="Pfam" id="PF13480">
    <property type="entry name" value="Acetyltransf_6"/>
    <property type="match status" value="1"/>
</dbReference>
<feature type="domain" description="BioF2-like acetyltransferase" evidence="1">
    <location>
        <begin position="122"/>
        <end position="245"/>
    </location>
</feature>
<dbReference type="PANTHER" id="PTHR36174">
    <property type="entry name" value="LIPID II:GLYCINE GLYCYLTRANSFERASE"/>
    <property type="match status" value="1"/>
</dbReference>
<dbReference type="eggNOG" id="COG2348">
    <property type="taxonomic scope" value="Bacteria"/>
</dbReference>
<dbReference type="AlphaFoldDB" id="A0A0A0E731"/>
<comment type="caution">
    <text evidence="2">The sequence shown here is derived from an EMBL/GenBank/DDBJ whole genome shotgun (WGS) entry which is preliminary data.</text>
</comment>
<evidence type="ECO:0000313" key="3">
    <source>
        <dbReference type="Proteomes" id="UP000030004"/>
    </source>
</evidence>
<dbReference type="InterPro" id="IPR016181">
    <property type="entry name" value="Acyl_CoA_acyltransferase"/>
</dbReference>
<dbReference type="PANTHER" id="PTHR36174:SF1">
    <property type="entry name" value="LIPID II:GLYCINE GLYCYLTRANSFERASE"/>
    <property type="match status" value="1"/>
</dbReference>
<dbReference type="Proteomes" id="UP000030004">
    <property type="component" value="Unassembled WGS sequence"/>
</dbReference>
<evidence type="ECO:0000313" key="2">
    <source>
        <dbReference type="EMBL" id="KGM46816.1"/>
    </source>
</evidence>
<sequence>MHTPAPPLLPLQQSSEYAATLRLLGREVLCLRTEVPLRLVRRRFGPIPVTYLPRGALACADRKSLIRALPLCHLRLIIPESPEDAGRLRRAIPVLTPQFVAEWALPPEGVPALWQGLHGKWRNRLRRAMEAQAEVAIRPFDPLRHAPLLAREAAQRQQRRYRALPSSFVAAFARANPGQTRMIEARQDGQVIAFVLLLLHPPVATYLIGWTGAAGRDIHAHNRLLWEAACWLSAEGFQRFDLGGVETDANPSLARFKLGTGATPRPLGPTLVLPPGLPA</sequence>
<dbReference type="InterPro" id="IPR038740">
    <property type="entry name" value="BioF2-like_GNAT_dom"/>
</dbReference>
<dbReference type="OrthoDB" id="341858at2"/>
<dbReference type="RefSeq" id="WP_043754368.1">
    <property type="nucleotide sequence ID" value="NZ_AQQX01000020.1"/>
</dbReference>
<dbReference type="SUPFAM" id="SSF55729">
    <property type="entry name" value="Acyl-CoA N-acyltransferases (Nat)"/>
    <property type="match status" value="1"/>
</dbReference>
<organism evidence="2 3">
    <name type="scientific">Pseudooceanicola atlanticus</name>
    <dbReference type="NCBI Taxonomy" id="1461694"/>
    <lineage>
        <taxon>Bacteria</taxon>
        <taxon>Pseudomonadati</taxon>
        <taxon>Pseudomonadota</taxon>
        <taxon>Alphaproteobacteria</taxon>
        <taxon>Rhodobacterales</taxon>
        <taxon>Paracoccaceae</taxon>
        <taxon>Pseudooceanicola</taxon>
    </lineage>
</organism>
<dbReference type="InterPro" id="IPR050644">
    <property type="entry name" value="PG_Glycine_Bridge_Synth"/>
</dbReference>
<evidence type="ECO:0000259" key="1">
    <source>
        <dbReference type="Pfam" id="PF13480"/>
    </source>
</evidence>
<dbReference type="Gene3D" id="3.40.630.30">
    <property type="match status" value="1"/>
</dbReference>
<gene>
    <name evidence="2" type="ORF">ATO9_21830</name>
</gene>
<dbReference type="EMBL" id="AQQX01000020">
    <property type="protein sequence ID" value="KGM46816.1"/>
    <property type="molecule type" value="Genomic_DNA"/>
</dbReference>
<proteinExistence type="predicted"/>